<feature type="coiled-coil region" evidence="1">
    <location>
        <begin position="325"/>
        <end position="352"/>
    </location>
</feature>
<name>A0ABD3PK74_9STRA</name>
<accession>A0ABD3PK74</accession>
<keyword evidence="4" id="KW-1185">Reference proteome</keyword>
<protein>
    <submittedName>
        <fullName evidence="3">Uncharacterized protein</fullName>
    </submittedName>
</protein>
<sequence length="407" mass="45015">MVETHTLSFTDCTPDADGNSAERTSFVCEENKKSSFILSNIVVLKVRTMAREDDEVATGGDKTSRTISSAAISYSTDKENHNEIFLFGGFELISNVNSLQVFVTRDELKGEEYLTSCKGVRARDLPHIENEEQMILVDDLNTVDWFKFVFASPGGAKPVFCVRLVFHVPPTNNIAPPVFVRTMKAKCRLNNVDAKPAVAAHHAHNTHHLQGMQHLQQPTAGDMSNLASMMSMMQNTRAMSHSISTPQYGINHASNSSAENMTNLLSMMAMTHNTNKSAAAMQNQTDPALQTNTINFLQQQRAQQSLEKNHAEMMSSIAGLGMYLKSSKEKTMKSLESMLSQMESRLSQKLNVLSCRIDAIEQQLSCAKLNQMTDVEPIIGGNAKQSESSIIRERQSSEQSTHDGTSD</sequence>
<reference evidence="3 4" key="1">
    <citation type="submission" date="2024-10" db="EMBL/GenBank/DDBJ databases">
        <title>Updated reference genomes for cyclostephanoid diatoms.</title>
        <authorList>
            <person name="Roberts W.R."/>
            <person name="Alverson A.J."/>
        </authorList>
    </citation>
    <scope>NUCLEOTIDE SEQUENCE [LARGE SCALE GENOMIC DNA]</scope>
    <source>
        <strain evidence="3 4">AJA010-31</strain>
    </source>
</reference>
<gene>
    <name evidence="3" type="ORF">ACHAWO_008795</name>
</gene>
<dbReference type="AlphaFoldDB" id="A0ABD3PK74"/>
<evidence type="ECO:0000256" key="1">
    <source>
        <dbReference type="SAM" id="Coils"/>
    </source>
</evidence>
<proteinExistence type="predicted"/>
<dbReference type="Proteomes" id="UP001530400">
    <property type="component" value="Unassembled WGS sequence"/>
</dbReference>
<organism evidence="3 4">
    <name type="scientific">Cyclotella atomus</name>
    <dbReference type="NCBI Taxonomy" id="382360"/>
    <lineage>
        <taxon>Eukaryota</taxon>
        <taxon>Sar</taxon>
        <taxon>Stramenopiles</taxon>
        <taxon>Ochrophyta</taxon>
        <taxon>Bacillariophyta</taxon>
        <taxon>Coscinodiscophyceae</taxon>
        <taxon>Thalassiosirophycidae</taxon>
        <taxon>Stephanodiscales</taxon>
        <taxon>Stephanodiscaceae</taxon>
        <taxon>Cyclotella</taxon>
    </lineage>
</organism>
<evidence type="ECO:0000313" key="3">
    <source>
        <dbReference type="EMBL" id="KAL3787756.1"/>
    </source>
</evidence>
<feature type="region of interest" description="Disordered" evidence="2">
    <location>
        <begin position="378"/>
        <end position="407"/>
    </location>
</feature>
<evidence type="ECO:0000313" key="4">
    <source>
        <dbReference type="Proteomes" id="UP001530400"/>
    </source>
</evidence>
<comment type="caution">
    <text evidence="3">The sequence shown here is derived from an EMBL/GenBank/DDBJ whole genome shotgun (WGS) entry which is preliminary data.</text>
</comment>
<keyword evidence="1" id="KW-0175">Coiled coil</keyword>
<dbReference type="EMBL" id="JALLPJ020000598">
    <property type="protein sequence ID" value="KAL3787756.1"/>
    <property type="molecule type" value="Genomic_DNA"/>
</dbReference>
<evidence type="ECO:0000256" key="2">
    <source>
        <dbReference type="SAM" id="MobiDB-lite"/>
    </source>
</evidence>
<feature type="compositionally biased region" description="Basic and acidic residues" evidence="2">
    <location>
        <begin position="390"/>
        <end position="407"/>
    </location>
</feature>